<proteinExistence type="predicted"/>
<sequence>MLGNKGKYILNFYIPEVDKWVSNILLVDKDEFFLSHEPEDKKIIFLAEDKNIAIEHTFTAQNLWDLVLHLSKFYENIRKLYFYALKTQLYGEIDRIFKLLRELKLRKDPKLCAEIFAKLEKIRIEDENNYRILRKQLVKECEKIVENLTSDGEIQKGYNG</sequence>
<dbReference type="EMBL" id="DQVE01000021">
    <property type="protein sequence ID" value="HIP98136.1"/>
    <property type="molecule type" value="Genomic_DNA"/>
</dbReference>
<protein>
    <submittedName>
        <fullName evidence="1">Uncharacterized protein</fullName>
    </submittedName>
</protein>
<gene>
    <name evidence="1" type="ORF">EYH37_02055</name>
</gene>
<comment type="caution">
    <text evidence="1">The sequence shown here is derived from an EMBL/GenBank/DDBJ whole genome shotgun (WGS) entry which is preliminary data.</text>
</comment>
<evidence type="ECO:0000313" key="1">
    <source>
        <dbReference type="EMBL" id="HIP98136.1"/>
    </source>
</evidence>
<dbReference type="Proteomes" id="UP000606463">
    <property type="component" value="Unassembled WGS sequence"/>
</dbReference>
<evidence type="ECO:0000313" key="2">
    <source>
        <dbReference type="Proteomes" id="UP000606463"/>
    </source>
</evidence>
<dbReference type="AlphaFoldDB" id="A0A9D0YNN6"/>
<organism evidence="1 2">
    <name type="scientific">Aquifex aeolicus</name>
    <dbReference type="NCBI Taxonomy" id="63363"/>
    <lineage>
        <taxon>Bacteria</taxon>
        <taxon>Pseudomonadati</taxon>
        <taxon>Aquificota</taxon>
        <taxon>Aquificia</taxon>
        <taxon>Aquificales</taxon>
        <taxon>Aquificaceae</taxon>
        <taxon>Aquifex</taxon>
    </lineage>
</organism>
<reference evidence="1" key="1">
    <citation type="journal article" date="2020" name="ISME J.">
        <title>Gammaproteobacteria mediating utilization of methyl-, sulfur- and petroleum organic compounds in deep ocean hydrothermal plumes.</title>
        <authorList>
            <person name="Zhou Z."/>
            <person name="Liu Y."/>
            <person name="Pan J."/>
            <person name="Cron B.R."/>
            <person name="Toner B.M."/>
            <person name="Anantharaman K."/>
            <person name="Breier J.A."/>
            <person name="Dick G.J."/>
            <person name="Li M."/>
        </authorList>
    </citation>
    <scope>NUCLEOTIDE SEQUENCE</scope>
    <source>
        <strain evidence="1">SZUA-1501</strain>
    </source>
</reference>
<name>A0A9D0YNN6_AQUAO</name>
<accession>A0A9D0YNN6</accession>